<dbReference type="SUPFAM" id="SSF53686">
    <property type="entry name" value="Tryptophan synthase beta subunit-like PLP-dependent enzymes"/>
    <property type="match status" value="1"/>
</dbReference>
<evidence type="ECO:0000256" key="6">
    <source>
        <dbReference type="ARBA" id="ARBA00022898"/>
    </source>
</evidence>
<dbReference type="InterPro" id="IPR002028">
    <property type="entry name" value="Trp_synthase_suA"/>
</dbReference>
<sequence length="194" mass="20855">MGTTGSSEGTAMNSELPDIIARVREHATVPIAVGFGVATREHFNVVADAGADGVVVGSKLVNVLKESAQGEAAKNVEAYCRQLCGKGEPPRARPAPRESLSAATLAKAAPVIHTSDTLLPARFGEFGGQYVPEALVESLAELEDAHKAAMADPEFWKEFRSYYGYMNRPSKLYYAENLTKDAGGAKIWLKREDL</sequence>
<dbReference type="InterPro" id="IPR011060">
    <property type="entry name" value="RibuloseP-bd_barrel"/>
</dbReference>
<keyword evidence="8" id="KW-0456">Lyase</keyword>
<evidence type="ECO:0000256" key="3">
    <source>
        <dbReference type="ARBA" id="ARBA00012043"/>
    </source>
</evidence>
<protein>
    <recommendedName>
        <fullName evidence="3">tryptophan synthase</fullName>
        <ecNumber evidence="3">4.2.1.20</ecNumber>
    </recommendedName>
</protein>
<evidence type="ECO:0000256" key="2">
    <source>
        <dbReference type="ARBA" id="ARBA00004733"/>
    </source>
</evidence>
<dbReference type="GO" id="GO:0005737">
    <property type="term" value="C:cytoplasm"/>
    <property type="evidence" value="ECO:0007669"/>
    <property type="project" value="TreeGrafter"/>
</dbReference>
<keyword evidence="5" id="KW-0822">Tryptophan biosynthesis</keyword>
<dbReference type="Proteomes" id="UP000717328">
    <property type="component" value="Unassembled WGS sequence"/>
</dbReference>
<reference evidence="10" key="2">
    <citation type="submission" date="2021-10" db="EMBL/GenBank/DDBJ databases">
        <title>Phylogenomics reveals ancestral predisposition of the termite-cultivated fungus Termitomyces towards a domesticated lifestyle.</title>
        <authorList>
            <person name="Auxier B."/>
            <person name="Grum-Grzhimaylo A."/>
            <person name="Cardenas M.E."/>
            <person name="Lodge J.D."/>
            <person name="Laessoe T."/>
            <person name="Pedersen O."/>
            <person name="Smith M.E."/>
            <person name="Kuyper T.W."/>
            <person name="Franco-Molano E.A."/>
            <person name="Baroni T.J."/>
            <person name="Aanen D.K."/>
        </authorList>
    </citation>
    <scope>NUCLEOTIDE SEQUENCE</scope>
    <source>
        <strain evidence="10">D49</strain>
    </source>
</reference>
<accession>A0A9P7GQ35</accession>
<dbReference type="PANTHER" id="PTHR48077">
    <property type="entry name" value="TRYPTOPHAN SYNTHASE-RELATED"/>
    <property type="match status" value="1"/>
</dbReference>
<evidence type="ECO:0000256" key="9">
    <source>
        <dbReference type="ARBA" id="ARBA00049047"/>
    </source>
</evidence>
<dbReference type="EC" id="4.2.1.20" evidence="3"/>
<dbReference type="InterPro" id="IPR013785">
    <property type="entry name" value="Aldolase_TIM"/>
</dbReference>
<name>A0A9P7GQ35_9AGAR</name>
<dbReference type="EMBL" id="JABCKI010000019">
    <property type="protein sequence ID" value="KAG5654111.1"/>
    <property type="molecule type" value="Genomic_DNA"/>
</dbReference>
<evidence type="ECO:0000256" key="4">
    <source>
        <dbReference type="ARBA" id="ARBA00022605"/>
    </source>
</evidence>
<dbReference type="AlphaFoldDB" id="A0A9P7GQ35"/>
<dbReference type="GO" id="GO:0004834">
    <property type="term" value="F:tryptophan synthase activity"/>
    <property type="evidence" value="ECO:0007669"/>
    <property type="project" value="UniProtKB-EC"/>
</dbReference>
<dbReference type="Pfam" id="PF00290">
    <property type="entry name" value="Trp_syntA"/>
    <property type="match status" value="1"/>
</dbReference>
<proteinExistence type="predicted"/>
<organism evidence="10 11">
    <name type="scientific">Sphagnurus paluster</name>
    <dbReference type="NCBI Taxonomy" id="117069"/>
    <lineage>
        <taxon>Eukaryota</taxon>
        <taxon>Fungi</taxon>
        <taxon>Dikarya</taxon>
        <taxon>Basidiomycota</taxon>
        <taxon>Agaricomycotina</taxon>
        <taxon>Agaricomycetes</taxon>
        <taxon>Agaricomycetidae</taxon>
        <taxon>Agaricales</taxon>
        <taxon>Tricholomatineae</taxon>
        <taxon>Lyophyllaceae</taxon>
        <taxon>Sphagnurus</taxon>
    </lineage>
</organism>
<evidence type="ECO:0000256" key="7">
    <source>
        <dbReference type="ARBA" id="ARBA00023141"/>
    </source>
</evidence>
<keyword evidence="11" id="KW-1185">Reference proteome</keyword>
<comment type="pathway">
    <text evidence="2">Amino-acid biosynthesis; L-tryptophan biosynthesis; L-tryptophan from chorismate: step 5/5.</text>
</comment>
<dbReference type="SUPFAM" id="SSF51366">
    <property type="entry name" value="Ribulose-phoshate binding barrel"/>
    <property type="match status" value="1"/>
</dbReference>
<keyword evidence="4" id="KW-0028">Amino-acid biosynthesis</keyword>
<keyword evidence="6" id="KW-0663">Pyridoxal phosphate</keyword>
<evidence type="ECO:0000256" key="8">
    <source>
        <dbReference type="ARBA" id="ARBA00023239"/>
    </source>
</evidence>
<dbReference type="InterPro" id="IPR023026">
    <property type="entry name" value="Trp_synth_beta/beta-like"/>
</dbReference>
<comment type="caution">
    <text evidence="10">The sequence shown here is derived from an EMBL/GenBank/DDBJ whole genome shotgun (WGS) entry which is preliminary data.</text>
</comment>
<dbReference type="OrthoDB" id="2650258at2759"/>
<dbReference type="Gene3D" id="3.40.50.1100">
    <property type="match status" value="2"/>
</dbReference>
<comment type="catalytic activity">
    <reaction evidence="9">
        <text>(1S,2R)-1-C-(indol-3-yl)glycerol 3-phosphate + L-serine = D-glyceraldehyde 3-phosphate + L-tryptophan + H2O</text>
        <dbReference type="Rhea" id="RHEA:10532"/>
        <dbReference type="ChEBI" id="CHEBI:15377"/>
        <dbReference type="ChEBI" id="CHEBI:33384"/>
        <dbReference type="ChEBI" id="CHEBI:57912"/>
        <dbReference type="ChEBI" id="CHEBI:58866"/>
        <dbReference type="ChEBI" id="CHEBI:59776"/>
        <dbReference type="EC" id="4.2.1.20"/>
    </reaction>
</comment>
<evidence type="ECO:0000313" key="11">
    <source>
        <dbReference type="Proteomes" id="UP000717328"/>
    </source>
</evidence>
<dbReference type="PANTHER" id="PTHR48077:SF3">
    <property type="entry name" value="TRYPTOPHAN SYNTHASE"/>
    <property type="match status" value="1"/>
</dbReference>
<dbReference type="Gene3D" id="3.20.20.70">
    <property type="entry name" value="Aldolase class I"/>
    <property type="match status" value="1"/>
</dbReference>
<reference evidence="10" key="1">
    <citation type="submission" date="2021-02" db="EMBL/GenBank/DDBJ databases">
        <authorList>
            <person name="Nieuwenhuis M."/>
            <person name="Van De Peppel L.J.J."/>
        </authorList>
    </citation>
    <scope>NUCLEOTIDE SEQUENCE</scope>
    <source>
        <strain evidence="10">D49</strain>
    </source>
</reference>
<comment type="cofactor">
    <cofactor evidence="1">
        <name>pyridoxal 5'-phosphate</name>
        <dbReference type="ChEBI" id="CHEBI:597326"/>
    </cofactor>
</comment>
<evidence type="ECO:0000256" key="5">
    <source>
        <dbReference type="ARBA" id="ARBA00022822"/>
    </source>
</evidence>
<evidence type="ECO:0000256" key="1">
    <source>
        <dbReference type="ARBA" id="ARBA00001933"/>
    </source>
</evidence>
<evidence type="ECO:0000313" key="10">
    <source>
        <dbReference type="EMBL" id="KAG5654111.1"/>
    </source>
</evidence>
<gene>
    <name evidence="10" type="primary">TRP1_2</name>
    <name evidence="10" type="ORF">H0H81_007163</name>
</gene>
<keyword evidence="7" id="KW-0057">Aromatic amino acid biosynthesis</keyword>
<dbReference type="InterPro" id="IPR036052">
    <property type="entry name" value="TrpB-like_PALP_sf"/>
</dbReference>